<name>A0A9W4UC58_9PLEO</name>
<keyword evidence="2" id="KW-1185">Reference proteome</keyword>
<dbReference type="AlphaFoldDB" id="A0A9W4UC58"/>
<dbReference type="Proteomes" id="UP001152607">
    <property type="component" value="Unassembled WGS sequence"/>
</dbReference>
<sequence length="60" mass="7250">MSNCNPIKSILQYNDLHNSYNHPQFPYEAHERISVIILLRKTHEIDQYSRYHSLARFPIH</sequence>
<dbReference type="EMBL" id="CAOQHR010000004">
    <property type="protein sequence ID" value="CAI6333225.1"/>
    <property type="molecule type" value="Genomic_DNA"/>
</dbReference>
<gene>
    <name evidence="1" type="ORF">PDIGIT_LOCUS6263</name>
</gene>
<reference evidence="1" key="1">
    <citation type="submission" date="2023-01" db="EMBL/GenBank/DDBJ databases">
        <authorList>
            <person name="Van Ghelder C."/>
            <person name="Rancurel C."/>
        </authorList>
    </citation>
    <scope>NUCLEOTIDE SEQUENCE</scope>
    <source>
        <strain evidence="1">CNCM I-4278</strain>
    </source>
</reference>
<accession>A0A9W4UC58</accession>
<comment type="caution">
    <text evidence="1">The sequence shown here is derived from an EMBL/GenBank/DDBJ whole genome shotgun (WGS) entry which is preliminary data.</text>
</comment>
<proteinExistence type="predicted"/>
<evidence type="ECO:0000313" key="1">
    <source>
        <dbReference type="EMBL" id="CAI6333225.1"/>
    </source>
</evidence>
<organism evidence="1 2">
    <name type="scientific">Periconia digitata</name>
    <dbReference type="NCBI Taxonomy" id="1303443"/>
    <lineage>
        <taxon>Eukaryota</taxon>
        <taxon>Fungi</taxon>
        <taxon>Dikarya</taxon>
        <taxon>Ascomycota</taxon>
        <taxon>Pezizomycotina</taxon>
        <taxon>Dothideomycetes</taxon>
        <taxon>Pleosporomycetidae</taxon>
        <taxon>Pleosporales</taxon>
        <taxon>Massarineae</taxon>
        <taxon>Periconiaceae</taxon>
        <taxon>Periconia</taxon>
    </lineage>
</organism>
<protein>
    <submittedName>
        <fullName evidence="1">Uncharacterized protein</fullName>
    </submittedName>
</protein>
<evidence type="ECO:0000313" key="2">
    <source>
        <dbReference type="Proteomes" id="UP001152607"/>
    </source>
</evidence>